<feature type="domain" description="Quinate/shikimate 5-dehydrogenase/glutamyl-tRNA reductase" evidence="9">
    <location>
        <begin position="126"/>
        <end position="196"/>
    </location>
</feature>
<evidence type="ECO:0000259" key="11">
    <source>
        <dbReference type="Pfam" id="PF18317"/>
    </source>
</evidence>
<keyword evidence="4 8" id="KW-0521">NADP</keyword>
<protein>
    <recommendedName>
        <fullName evidence="2 8">Shikimate dehydrogenase (NADP(+))</fullName>
        <shortName evidence="8">SDH</shortName>
        <ecNumber evidence="2 8">1.1.1.25</ecNumber>
    </recommendedName>
</protein>
<dbReference type="Pfam" id="PF08501">
    <property type="entry name" value="Shikimate_dh_N"/>
    <property type="match status" value="1"/>
</dbReference>
<dbReference type="NCBIfam" id="NF001312">
    <property type="entry name" value="PRK00258.1-4"/>
    <property type="match status" value="1"/>
</dbReference>
<dbReference type="RefSeq" id="WP_062226569.1">
    <property type="nucleotide sequence ID" value="NZ_BBWR01000003.1"/>
</dbReference>
<gene>
    <name evidence="8" type="primary">aroE</name>
</gene>
<evidence type="ECO:0000256" key="3">
    <source>
        <dbReference type="ARBA" id="ARBA00022605"/>
    </source>
</evidence>
<feature type="binding site" evidence="8">
    <location>
        <position position="245"/>
    </location>
    <ligand>
        <name>NADP(+)</name>
        <dbReference type="ChEBI" id="CHEBI:58349"/>
    </ligand>
</feature>
<dbReference type="EMBL" id="LC066375">
    <property type="protein sequence ID" value="BAT27504.1"/>
    <property type="molecule type" value="Genomic_DNA"/>
</dbReference>
<feature type="active site" description="Proton acceptor" evidence="8">
    <location>
        <position position="72"/>
    </location>
</feature>
<keyword evidence="6 8" id="KW-0057">Aromatic amino acid biosynthesis</keyword>
<comment type="catalytic activity">
    <reaction evidence="7 8">
        <text>shikimate + NADP(+) = 3-dehydroshikimate + NADPH + H(+)</text>
        <dbReference type="Rhea" id="RHEA:17737"/>
        <dbReference type="ChEBI" id="CHEBI:15378"/>
        <dbReference type="ChEBI" id="CHEBI:16630"/>
        <dbReference type="ChEBI" id="CHEBI:36208"/>
        <dbReference type="ChEBI" id="CHEBI:57783"/>
        <dbReference type="ChEBI" id="CHEBI:58349"/>
        <dbReference type="EC" id="1.1.1.25"/>
    </reaction>
</comment>
<feature type="binding site" evidence="8">
    <location>
        <position position="252"/>
    </location>
    <ligand>
        <name>shikimate</name>
        <dbReference type="ChEBI" id="CHEBI:36208"/>
    </ligand>
</feature>
<organism evidence="12">
    <name type="scientific">Aureimonas frigidaquae</name>
    <dbReference type="NCBI Taxonomy" id="424757"/>
    <lineage>
        <taxon>Bacteria</taxon>
        <taxon>Pseudomonadati</taxon>
        <taxon>Pseudomonadota</taxon>
        <taxon>Alphaproteobacteria</taxon>
        <taxon>Hyphomicrobiales</taxon>
        <taxon>Aurantimonadaceae</taxon>
        <taxon>Aureimonas</taxon>
    </lineage>
</organism>
<feature type="binding site" evidence="8">
    <location>
        <position position="108"/>
    </location>
    <ligand>
        <name>shikimate</name>
        <dbReference type="ChEBI" id="CHEBI:36208"/>
    </ligand>
</feature>
<name>A0A0P0Z0T0_9HYPH</name>
<feature type="binding site" evidence="8">
    <location>
        <begin position="133"/>
        <end position="137"/>
    </location>
    <ligand>
        <name>NADP(+)</name>
        <dbReference type="ChEBI" id="CHEBI:58349"/>
    </ligand>
</feature>
<feature type="binding site" evidence="8">
    <location>
        <position position="68"/>
    </location>
    <ligand>
        <name>shikimate</name>
        <dbReference type="ChEBI" id="CHEBI:36208"/>
    </ligand>
</feature>
<sequence length="283" mass="30022">MTDVAVPGPVAFVTGWPVWHSRSPLIHSTWLERHGLSGRYERVGVPPEEIEDFLARLPDGPYVGGNVTIPHKEAAFRAAHRLDGAAKAIGAVNTLWLEDGRLIGGNTDAYGFSANLDDGLPGWRSAEQVVVLGAGGAARAIVHAVLSAGASRVSIVNRNPERARRVAEGFGPGVLGLGLGDEARALEAADLVVNTRPAQEDGVPLPVPDLTLLPDHALVTDIVYVPLETPFLAAARARGLVTADGLGMLLHQAVPGFERWFGLRPGVDAELRQTILNDIEKGH</sequence>
<dbReference type="InterPro" id="IPR013708">
    <property type="entry name" value="Shikimate_DH-bd_N"/>
</dbReference>
<comment type="subunit">
    <text evidence="8">Homodimer.</text>
</comment>
<evidence type="ECO:0000256" key="1">
    <source>
        <dbReference type="ARBA" id="ARBA00004871"/>
    </source>
</evidence>
<dbReference type="Gene3D" id="3.40.50.720">
    <property type="entry name" value="NAD(P)-binding Rossmann-like Domain"/>
    <property type="match status" value="1"/>
</dbReference>
<dbReference type="InterPro" id="IPR046346">
    <property type="entry name" value="Aminoacid_DH-like_N_sf"/>
</dbReference>
<dbReference type="InterPro" id="IPR011342">
    <property type="entry name" value="Shikimate_DH"/>
</dbReference>
<evidence type="ECO:0000256" key="4">
    <source>
        <dbReference type="ARBA" id="ARBA00022857"/>
    </source>
</evidence>
<dbReference type="SUPFAM" id="SSF51735">
    <property type="entry name" value="NAD(P)-binding Rossmann-fold domains"/>
    <property type="match status" value="1"/>
</dbReference>
<keyword evidence="3 8" id="KW-0028">Amino-acid biosynthesis</keyword>
<dbReference type="HAMAP" id="MF_00222">
    <property type="entry name" value="Shikimate_DH_AroE"/>
    <property type="match status" value="1"/>
</dbReference>
<comment type="function">
    <text evidence="8">Involved in the biosynthesis of the chorismate, which leads to the biosynthesis of aromatic amino acids. Catalyzes the reversible NADPH linked reduction of 3-dehydroshikimate (DHSA) to yield shikimate (SA).</text>
</comment>
<dbReference type="Gene3D" id="3.40.50.10860">
    <property type="entry name" value="Leucine Dehydrogenase, chain A, domain 1"/>
    <property type="match status" value="1"/>
</dbReference>
<feature type="binding site" evidence="8">
    <location>
        <position position="224"/>
    </location>
    <ligand>
        <name>shikimate</name>
        <dbReference type="ChEBI" id="CHEBI:36208"/>
    </ligand>
</feature>
<evidence type="ECO:0000259" key="9">
    <source>
        <dbReference type="Pfam" id="PF01488"/>
    </source>
</evidence>
<feature type="domain" description="Shikimate dehydrogenase substrate binding N-terminal" evidence="10">
    <location>
        <begin position="13"/>
        <end position="95"/>
    </location>
</feature>
<comment type="pathway">
    <text evidence="1 8">Metabolic intermediate biosynthesis; chorismate biosynthesis; chorismate from D-erythrose 4-phosphate and phosphoenolpyruvate: step 4/7.</text>
</comment>
<dbReference type="UniPathway" id="UPA00053">
    <property type="reaction ID" value="UER00087"/>
</dbReference>
<feature type="binding site" evidence="8">
    <location>
        <position position="93"/>
    </location>
    <ligand>
        <name>shikimate</name>
        <dbReference type="ChEBI" id="CHEBI:36208"/>
    </ligand>
</feature>
<dbReference type="InterPro" id="IPR041121">
    <property type="entry name" value="SDH_C"/>
</dbReference>
<evidence type="ECO:0000256" key="2">
    <source>
        <dbReference type="ARBA" id="ARBA00012962"/>
    </source>
</evidence>
<dbReference type="InterPro" id="IPR022893">
    <property type="entry name" value="Shikimate_DH_fam"/>
</dbReference>
<evidence type="ECO:0000256" key="6">
    <source>
        <dbReference type="ARBA" id="ARBA00023141"/>
    </source>
</evidence>
<dbReference type="NCBIfam" id="TIGR00507">
    <property type="entry name" value="aroE"/>
    <property type="match status" value="1"/>
</dbReference>
<dbReference type="PANTHER" id="PTHR21089:SF1">
    <property type="entry name" value="BIFUNCTIONAL 3-DEHYDROQUINATE DEHYDRATASE_SHIKIMATE DEHYDROGENASE, CHLOROPLASTIC"/>
    <property type="match status" value="1"/>
</dbReference>
<dbReference type="EC" id="1.1.1.25" evidence="2 8"/>
<dbReference type="GO" id="GO:0008652">
    <property type="term" value="P:amino acid biosynthetic process"/>
    <property type="evidence" value="ECO:0007669"/>
    <property type="project" value="UniProtKB-KW"/>
</dbReference>
<dbReference type="SUPFAM" id="SSF53223">
    <property type="entry name" value="Aminoacid dehydrogenase-like, N-terminal domain"/>
    <property type="match status" value="1"/>
</dbReference>
<keyword evidence="5 8" id="KW-0560">Oxidoreductase</keyword>
<dbReference type="InterPro" id="IPR006151">
    <property type="entry name" value="Shikm_DH/Glu-tRNA_Rdtase"/>
</dbReference>
<evidence type="ECO:0000313" key="12">
    <source>
        <dbReference type="EMBL" id="BAT27504.1"/>
    </source>
</evidence>
<dbReference type="PANTHER" id="PTHR21089">
    <property type="entry name" value="SHIKIMATE DEHYDROGENASE"/>
    <property type="match status" value="1"/>
</dbReference>
<accession>A0A0P0Z0T0</accession>
<dbReference type="Pfam" id="PF01488">
    <property type="entry name" value="Shikimate_DH"/>
    <property type="match status" value="1"/>
</dbReference>
<dbReference type="InterPro" id="IPR036291">
    <property type="entry name" value="NAD(P)-bd_dom_sf"/>
</dbReference>
<proteinExistence type="inferred from homology"/>
<evidence type="ECO:0000256" key="7">
    <source>
        <dbReference type="ARBA" id="ARBA00049442"/>
    </source>
</evidence>
<comment type="caution">
    <text evidence="8">Lacks conserved residue(s) required for the propagation of feature annotation.</text>
</comment>
<dbReference type="AlphaFoldDB" id="A0A0P0Z0T0"/>
<dbReference type="CDD" id="cd01065">
    <property type="entry name" value="NAD_bind_Shikimate_DH"/>
    <property type="match status" value="1"/>
</dbReference>
<feature type="domain" description="SDH C-terminal" evidence="11">
    <location>
        <begin position="245"/>
        <end position="268"/>
    </location>
</feature>
<dbReference type="OrthoDB" id="9792692at2"/>
<dbReference type="Pfam" id="PF18317">
    <property type="entry name" value="SDH_C"/>
    <property type="match status" value="1"/>
</dbReference>
<evidence type="ECO:0000256" key="5">
    <source>
        <dbReference type="ARBA" id="ARBA00023002"/>
    </source>
</evidence>
<dbReference type="GO" id="GO:0004764">
    <property type="term" value="F:shikimate 3-dehydrogenase (NADP+) activity"/>
    <property type="evidence" value="ECO:0007669"/>
    <property type="project" value="UniProtKB-UniRule"/>
</dbReference>
<evidence type="ECO:0000256" key="8">
    <source>
        <dbReference type="HAMAP-Rule" id="MF_00222"/>
    </source>
</evidence>
<comment type="similarity">
    <text evidence="8">Belongs to the shikimate dehydrogenase family.</text>
</comment>
<reference evidence="12" key="1">
    <citation type="journal article" date="2015" name="Proc. Natl. Acad. Sci. U.S.A.">
        <title>Bacterial clade with the ribosomal RNA operon on a small plasmid rather than the chromosome.</title>
        <authorList>
            <person name="Anda M."/>
            <person name="Ohtsubo Y."/>
            <person name="Okubo T."/>
            <person name="Sugawara M."/>
            <person name="Nagata Y."/>
            <person name="Tsuda M."/>
            <person name="Minamisawa K."/>
            <person name="Mitsui H."/>
        </authorList>
    </citation>
    <scope>NUCLEOTIDE SEQUENCE</scope>
    <source>
        <strain evidence="12">JCM 14755</strain>
    </source>
</reference>
<dbReference type="GO" id="GO:0009423">
    <property type="term" value="P:chorismate biosynthetic process"/>
    <property type="evidence" value="ECO:0007669"/>
    <property type="project" value="UniProtKB-UniRule"/>
</dbReference>
<evidence type="ECO:0000259" key="10">
    <source>
        <dbReference type="Pfam" id="PF08501"/>
    </source>
</evidence>
<feature type="binding site" evidence="8">
    <location>
        <begin position="21"/>
        <end position="23"/>
    </location>
    <ligand>
        <name>shikimate</name>
        <dbReference type="ChEBI" id="CHEBI:36208"/>
    </ligand>
</feature>
<feature type="binding site" evidence="8">
    <location>
        <position position="222"/>
    </location>
    <ligand>
        <name>NADP(+)</name>
        <dbReference type="ChEBI" id="CHEBI:58349"/>
    </ligand>
</feature>
<dbReference type="GO" id="GO:0005829">
    <property type="term" value="C:cytosol"/>
    <property type="evidence" value="ECO:0007669"/>
    <property type="project" value="TreeGrafter"/>
</dbReference>
<dbReference type="GO" id="GO:0019632">
    <property type="term" value="P:shikimate metabolic process"/>
    <property type="evidence" value="ECO:0007669"/>
    <property type="project" value="InterPro"/>
</dbReference>
<dbReference type="GO" id="GO:0050661">
    <property type="term" value="F:NADP binding"/>
    <property type="evidence" value="ECO:0007669"/>
    <property type="project" value="InterPro"/>
</dbReference>
<dbReference type="GO" id="GO:0009073">
    <property type="term" value="P:aromatic amino acid family biosynthetic process"/>
    <property type="evidence" value="ECO:0007669"/>
    <property type="project" value="UniProtKB-KW"/>
</dbReference>